<keyword evidence="4" id="KW-0904">Protein phosphatase</keyword>
<evidence type="ECO:0000259" key="6">
    <source>
        <dbReference type="PROSITE" id="PS50056"/>
    </source>
</evidence>
<dbReference type="PANTHER" id="PTHR45848">
    <property type="entry name" value="DUAL SPECIFICITY PROTEIN PHOSPHATASE 12 FAMILY MEMBER"/>
    <property type="match status" value="1"/>
</dbReference>
<evidence type="ECO:0000313" key="7">
    <source>
        <dbReference type="EMBL" id="KDO53607.1"/>
    </source>
</evidence>
<dbReference type="EC" id="3.1.3.48" evidence="2"/>
<dbReference type="InterPro" id="IPR000340">
    <property type="entry name" value="Dual-sp_phosphatase_cat-dom"/>
</dbReference>
<accession>A0A067EQY1</accession>
<dbReference type="InterPro" id="IPR020422">
    <property type="entry name" value="TYR_PHOSPHATASE_DUAL_dom"/>
</dbReference>
<dbReference type="InterPro" id="IPR000387">
    <property type="entry name" value="Tyr_Pase_dom"/>
</dbReference>
<evidence type="ECO:0000256" key="2">
    <source>
        <dbReference type="ARBA" id="ARBA00013064"/>
    </source>
</evidence>
<proteinExistence type="inferred from homology"/>
<organism evidence="7 8">
    <name type="scientific">Citrus sinensis</name>
    <name type="common">Sweet orange</name>
    <name type="synonym">Citrus aurantium var. sinensis</name>
    <dbReference type="NCBI Taxonomy" id="2711"/>
    <lineage>
        <taxon>Eukaryota</taxon>
        <taxon>Viridiplantae</taxon>
        <taxon>Streptophyta</taxon>
        <taxon>Embryophyta</taxon>
        <taxon>Tracheophyta</taxon>
        <taxon>Spermatophyta</taxon>
        <taxon>Magnoliopsida</taxon>
        <taxon>eudicotyledons</taxon>
        <taxon>Gunneridae</taxon>
        <taxon>Pentapetalae</taxon>
        <taxon>rosids</taxon>
        <taxon>malvids</taxon>
        <taxon>Sapindales</taxon>
        <taxon>Rutaceae</taxon>
        <taxon>Aurantioideae</taxon>
        <taxon>Citrus</taxon>
    </lineage>
</organism>
<evidence type="ECO:0000313" key="8">
    <source>
        <dbReference type="Proteomes" id="UP000027120"/>
    </source>
</evidence>
<dbReference type="SMART" id="SM00195">
    <property type="entry name" value="DSPc"/>
    <property type="match status" value="1"/>
</dbReference>
<dbReference type="InterPro" id="IPR029021">
    <property type="entry name" value="Prot-tyrosine_phosphatase-like"/>
</dbReference>
<sequence length="422" mass="47197">MPYLVREHLFIGNISDAADILQNGSSEITHMLSVLSSASISFFTEWRSSLTIPSKEIKKVYAGGSGDGGSGSVDDLGDGSRSCLSPTKLLYSLEYAGKDLKLVRMTVPIRDMESENLLDYLDVCFDFIDRRRKEGGVLVHCFAGVSRSAAIITAYLMRTEQLSSEGLNKFIFSLEYYESTQSYCLFLSDEYEICDCHFKLTYFLFSFALFFPLSFCPCIPAGALESLRQSCESVCPNDGFLEQLKMFEEMGFKVNRGSPIYKRFRLKVLGDSYNRGEKIDSSKFGADPGLPVEVLSGVEAIPNGGDNRTPAYRCKKCRRVVALQENVVDHIPGEGETAFEWHKRKSGNRFNRSDESECSSIFVEPLRWMTAVEEGALEGKLSCAHCEARLGYFNWSGIQCSCGSWITPAFQLHKSRVDKSTV</sequence>
<dbReference type="EMBL" id="KK785010">
    <property type="protein sequence ID" value="KDO53607.1"/>
    <property type="molecule type" value="Genomic_DNA"/>
</dbReference>
<feature type="active site" description="Phosphocysteine intermediate" evidence="5">
    <location>
        <position position="141"/>
    </location>
</feature>
<dbReference type="InterPro" id="IPR016130">
    <property type="entry name" value="Tyr_Pase_AS"/>
</dbReference>
<dbReference type="PANTHER" id="PTHR45848:SF4">
    <property type="entry name" value="DUAL SPECIFICITY PROTEIN PHOSPHATASE 12"/>
    <property type="match status" value="1"/>
</dbReference>
<dbReference type="AlphaFoldDB" id="A0A067EQY1"/>
<dbReference type="PROSITE" id="PS00383">
    <property type="entry name" value="TYR_PHOSPHATASE_1"/>
    <property type="match status" value="1"/>
</dbReference>
<dbReference type="SUPFAM" id="SSF52799">
    <property type="entry name" value="(Phosphotyrosine protein) phosphatases II"/>
    <property type="match status" value="1"/>
</dbReference>
<dbReference type="PROSITE" id="PS50056">
    <property type="entry name" value="TYR_PHOSPHATASE_2"/>
    <property type="match status" value="1"/>
</dbReference>
<reference evidence="7 8" key="1">
    <citation type="submission" date="2014-04" db="EMBL/GenBank/DDBJ databases">
        <authorList>
            <consortium name="International Citrus Genome Consortium"/>
            <person name="Gmitter F."/>
            <person name="Chen C."/>
            <person name="Farmerie W."/>
            <person name="Harkins T."/>
            <person name="Desany B."/>
            <person name="Mohiuddin M."/>
            <person name="Kodira C."/>
            <person name="Borodovsky M."/>
            <person name="Lomsadze A."/>
            <person name="Burns P."/>
            <person name="Jenkins J."/>
            <person name="Prochnik S."/>
            <person name="Shu S."/>
            <person name="Chapman J."/>
            <person name="Pitluck S."/>
            <person name="Schmutz J."/>
            <person name="Rokhsar D."/>
        </authorList>
    </citation>
    <scope>NUCLEOTIDE SEQUENCE</scope>
</reference>
<evidence type="ECO:0000256" key="5">
    <source>
        <dbReference type="PIRSR" id="PIRSR000941-50"/>
    </source>
</evidence>
<gene>
    <name evidence="7" type="ORF">CISIN_1g014598mg</name>
</gene>
<dbReference type="STRING" id="2711.A0A067EQY1"/>
<name>A0A067EQY1_CITSI</name>
<protein>
    <recommendedName>
        <fullName evidence="2">protein-tyrosine-phosphatase</fullName>
        <ecNumber evidence="2">3.1.3.48</ecNumber>
    </recommendedName>
</protein>
<keyword evidence="8" id="KW-1185">Reference proteome</keyword>
<keyword evidence="3" id="KW-0378">Hydrolase</keyword>
<dbReference type="Gene3D" id="3.90.190.10">
    <property type="entry name" value="Protein tyrosine phosphatase superfamily"/>
    <property type="match status" value="2"/>
</dbReference>
<comment type="similarity">
    <text evidence="1">Belongs to the protein-tyrosine phosphatase family. Non-receptor class dual specificity subfamily.</text>
</comment>
<dbReference type="GO" id="GO:0008138">
    <property type="term" value="F:protein tyrosine/serine/threonine phosphatase activity"/>
    <property type="evidence" value="ECO:0000318"/>
    <property type="project" value="GO_Central"/>
</dbReference>
<evidence type="ECO:0000256" key="3">
    <source>
        <dbReference type="ARBA" id="ARBA00022801"/>
    </source>
</evidence>
<evidence type="ECO:0000256" key="4">
    <source>
        <dbReference type="ARBA" id="ARBA00022912"/>
    </source>
</evidence>
<dbReference type="GO" id="GO:0004725">
    <property type="term" value="F:protein tyrosine phosphatase activity"/>
    <property type="evidence" value="ECO:0007669"/>
    <property type="project" value="UniProtKB-EC"/>
</dbReference>
<dbReference type="Proteomes" id="UP000027120">
    <property type="component" value="Unassembled WGS sequence"/>
</dbReference>
<evidence type="ECO:0000256" key="1">
    <source>
        <dbReference type="ARBA" id="ARBA00008601"/>
    </source>
</evidence>
<feature type="domain" description="Tyrosine specific protein phosphatases" evidence="6">
    <location>
        <begin position="118"/>
        <end position="163"/>
    </location>
</feature>
<dbReference type="Pfam" id="PF00782">
    <property type="entry name" value="DSPc"/>
    <property type="match status" value="1"/>
</dbReference>